<proteinExistence type="predicted"/>
<evidence type="ECO:0000256" key="3">
    <source>
        <dbReference type="ARBA" id="ARBA00023004"/>
    </source>
</evidence>
<sequence length="232" mass="26070">MSLDSFALFGLLQHRFSAQGWWPVSDEPLGPASYKKRLELTEAQRLEICVGAMLTQNAAWSNAEKALANLKRRRVLDLDALSAMNSKKLGGLIRSAGFFNQKADRLKRFCGHVKKNHGSVERLLSRPLLIVRKELLSLHGIGPETADSMLLYAGGHSVLVVDAYSRRLVQRVFGKTMDYDACQSFLMKGVPTDSEIFSDFHALIVRHAKEFCRVTPACEPCFLRKKCVFARK</sequence>
<evidence type="ECO:0000256" key="2">
    <source>
        <dbReference type="ARBA" id="ARBA00022723"/>
    </source>
</evidence>
<evidence type="ECO:0000313" key="7">
    <source>
        <dbReference type="Proteomes" id="UP000675968"/>
    </source>
</evidence>
<keyword evidence="1" id="KW-0004">4Fe-4S</keyword>
<dbReference type="InterPro" id="IPR003265">
    <property type="entry name" value="HhH-GPD_domain"/>
</dbReference>
<name>A0A8T4L316_9ARCH</name>
<evidence type="ECO:0000256" key="1">
    <source>
        <dbReference type="ARBA" id="ARBA00022485"/>
    </source>
</evidence>
<gene>
    <name evidence="6" type="ORF">J4215_03820</name>
</gene>
<keyword evidence="3" id="KW-0408">Iron</keyword>
<evidence type="ECO:0000256" key="4">
    <source>
        <dbReference type="ARBA" id="ARBA00023014"/>
    </source>
</evidence>
<dbReference type="AlphaFoldDB" id="A0A8T4L316"/>
<dbReference type="GO" id="GO:0046872">
    <property type="term" value="F:metal ion binding"/>
    <property type="evidence" value="ECO:0007669"/>
    <property type="project" value="UniProtKB-KW"/>
</dbReference>
<dbReference type="SUPFAM" id="SSF48150">
    <property type="entry name" value="DNA-glycosylase"/>
    <property type="match status" value="1"/>
</dbReference>
<dbReference type="GO" id="GO:0006284">
    <property type="term" value="P:base-excision repair"/>
    <property type="evidence" value="ECO:0007669"/>
    <property type="project" value="InterPro"/>
</dbReference>
<dbReference type="PANTHER" id="PTHR10359:SF19">
    <property type="entry name" value="DNA REPAIR GLYCOSYLASE MJ1434-RELATED"/>
    <property type="match status" value="1"/>
</dbReference>
<comment type="caution">
    <text evidence="6">The sequence shown here is derived from an EMBL/GenBank/DDBJ whole genome shotgun (WGS) entry which is preliminary data.</text>
</comment>
<dbReference type="PIRSF" id="PIRSF001435">
    <property type="entry name" value="Nth"/>
    <property type="match status" value="1"/>
</dbReference>
<dbReference type="Pfam" id="PF00730">
    <property type="entry name" value="HhH-GPD"/>
    <property type="match status" value="1"/>
</dbReference>
<dbReference type="Gene3D" id="1.10.340.30">
    <property type="entry name" value="Hypothetical protein, domain 2"/>
    <property type="match status" value="1"/>
</dbReference>
<reference evidence="6" key="2">
    <citation type="submission" date="2021-05" db="EMBL/GenBank/DDBJ databases">
        <title>Protein family content uncovers lineage relationships and bacterial pathway maintenance mechanisms in DPANN archaea.</title>
        <authorList>
            <person name="Castelle C.J."/>
            <person name="Meheust R."/>
            <person name="Jaffe A.L."/>
            <person name="Seitz K."/>
            <person name="Gong X."/>
            <person name="Baker B.J."/>
            <person name="Banfield J.F."/>
        </authorList>
    </citation>
    <scope>NUCLEOTIDE SEQUENCE</scope>
    <source>
        <strain evidence="6">RIFCSPLOWO2_01_FULL_AR10_48_17</strain>
    </source>
</reference>
<dbReference type="Proteomes" id="UP000675968">
    <property type="component" value="Unassembled WGS sequence"/>
</dbReference>
<dbReference type="CDD" id="cd00056">
    <property type="entry name" value="ENDO3c"/>
    <property type="match status" value="1"/>
</dbReference>
<keyword evidence="4" id="KW-0411">Iron-sulfur</keyword>
<reference evidence="6" key="1">
    <citation type="submission" date="2021-03" db="EMBL/GenBank/DDBJ databases">
        <authorList>
            <person name="Jaffe A."/>
        </authorList>
    </citation>
    <scope>NUCLEOTIDE SEQUENCE</scope>
    <source>
        <strain evidence="6">RIFCSPLOWO2_01_FULL_AR10_48_17</strain>
    </source>
</reference>
<accession>A0A8T4L316</accession>
<dbReference type="EMBL" id="JAGVWC010000010">
    <property type="protein sequence ID" value="MBS3061683.1"/>
    <property type="molecule type" value="Genomic_DNA"/>
</dbReference>
<dbReference type="Gene3D" id="1.10.1670.10">
    <property type="entry name" value="Helix-hairpin-Helix base-excision DNA repair enzymes (C-terminal)"/>
    <property type="match status" value="1"/>
</dbReference>
<evidence type="ECO:0000259" key="5">
    <source>
        <dbReference type="SMART" id="SM00478"/>
    </source>
</evidence>
<dbReference type="GO" id="GO:0051539">
    <property type="term" value="F:4 iron, 4 sulfur cluster binding"/>
    <property type="evidence" value="ECO:0007669"/>
    <property type="project" value="UniProtKB-KW"/>
</dbReference>
<dbReference type="GO" id="GO:0003824">
    <property type="term" value="F:catalytic activity"/>
    <property type="evidence" value="ECO:0007669"/>
    <property type="project" value="InterPro"/>
</dbReference>
<dbReference type="InterPro" id="IPR011257">
    <property type="entry name" value="DNA_glycosylase"/>
</dbReference>
<keyword evidence="2" id="KW-0479">Metal-binding</keyword>
<evidence type="ECO:0000313" key="6">
    <source>
        <dbReference type="EMBL" id="MBS3061683.1"/>
    </source>
</evidence>
<protein>
    <recommendedName>
        <fullName evidence="5">HhH-GPD domain-containing protein</fullName>
    </recommendedName>
</protein>
<dbReference type="SMART" id="SM00478">
    <property type="entry name" value="ENDO3c"/>
    <property type="match status" value="1"/>
</dbReference>
<dbReference type="PANTHER" id="PTHR10359">
    <property type="entry name" value="A/G-SPECIFIC ADENINE GLYCOSYLASE/ENDONUCLEASE III"/>
    <property type="match status" value="1"/>
</dbReference>
<feature type="domain" description="HhH-GPD" evidence="5">
    <location>
        <begin position="54"/>
        <end position="210"/>
    </location>
</feature>
<organism evidence="6 7">
    <name type="scientific">Candidatus Iainarchaeum sp</name>
    <dbReference type="NCBI Taxonomy" id="3101447"/>
    <lineage>
        <taxon>Archaea</taxon>
        <taxon>Candidatus Iainarchaeota</taxon>
        <taxon>Candidatus Iainarchaeia</taxon>
        <taxon>Candidatus Iainarchaeales</taxon>
        <taxon>Candidatus Iainarchaeaceae</taxon>
        <taxon>Candidatus Iainarchaeum</taxon>
    </lineage>
</organism>
<dbReference type="InterPro" id="IPR023170">
    <property type="entry name" value="HhH_base_excis_C"/>
</dbReference>